<dbReference type="EMBL" id="LAZR01000055">
    <property type="protein sequence ID" value="KKN97881.1"/>
    <property type="molecule type" value="Genomic_DNA"/>
</dbReference>
<proteinExistence type="predicted"/>
<evidence type="ECO:0000259" key="5">
    <source>
        <dbReference type="PROSITE" id="PS50893"/>
    </source>
</evidence>
<dbReference type="SUPFAM" id="SSF52540">
    <property type="entry name" value="P-loop containing nucleoside triphosphate hydrolases"/>
    <property type="match status" value="1"/>
</dbReference>
<evidence type="ECO:0000313" key="6">
    <source>
        <dbReference type="EMBL" id="KKN97881.1"/>
    </source>
</evidence>
<dbReference type="InterPro" id="IPR027417">
    <property type="entry name" value="P-loop_NTPase"/>
</dbReference>
<feature type="domain" description="ABC transporter" evidence="5">
    <location>
        <begin position="4"/>
        <end position="233"/>
    </location>
</feature>
<evidence type="ECO:0000256" key="3">
    <source>
        <dbReference type="ARBA" id="ARBA00022840"/>
    </source>
</evidence>
<dbReference type="PROSITE" id="PS00211">
    <property type="entry name" value="ABC_TRANSPORTER_1"/>
    <property type="match status" value="1"/>
</dbReference>
<keyword evidence="1" id="KW-0813">Transport</keyword>
<protein>
    <recommendedName>
        <fullName evidence="5">ABC transporter domain-containing protein</fullName>
    </recommendedName>
</protein>
<dbReference type="PROSITE" id="PS50893">
    <property type="entry name" value="ABC_TRANSPORTER_2"/>
    <property type="match status" value="1"/>
</dbReference>
<name>A0A0F9XFV6_9ZZZZ</name>
<organism evidence="6">
    <name type="scientific">marine sediment metagenome</name>
    <dbReference type="NCBI Taxonomy" id="412755"/>
    <lineage>
        <taxon>unclassified sequences</taxon>
        <taxon>metagenomes</taxon>
        <taxon>ecological metagenomes</taxon>
    </lineage>
</organism>
<dbReference type="GO" id="GO:0016887">
    <property type="term" value="F:ATP hydrolysis activity"/>
    <property type="evidence" value="ECO:0007669"/>
    <property type="project" value="InterPro"/>
</dbReference>
<accession>A0A0F9XFV6</accession>
<dbReference type="SMART" id="SM00382">
    <property type="entry name" value="AAA"/>
    <property type="match status" value="1"/>
</dbReference>
<dbReference type="Pfam" id="PF00005">
    <property type="entry name" value="ABC_tran"/>
    <property type="match status" value="1"/>
</dbReference>
<dbReference type="AlphaFoldDB" id="A0A0F9XFV6"/>
<keyword evidence="2" id="KW-0547">Nucleotide-binding</keyword>
<sequence>MMLLSLHNLSVKRGRKRVISKVDLTLGQGEVVGLVGPNGAGKTTLMRAALGLIPADGQSSLAALSARARGKAVAWMPQSREIAWSVTVETVIRLGRTPHLRAGQKQRPEDQAAVHRAIEQMGLDRFRDRPATQLSGGEQARVLIARSLAQEAPLLIADEPTAGLDPAHQIAAMRSFTQAAAQGRGVLVSLHDLGLAARHCTRLIVLHDGKIAADGLPQDTLTPSIVKTVFGITAFSQITDKGFVFQALDLTS</sequence>
<gene>
    <name evidence="6" type="ORF">LCGC14_0153970</name>
</gene>
<dbReference type="InterPro" id="IPR003439">
    <property type="entry name" value="ABC_transporter-like_ATP-bd"/>
</dbReference>
<evidence type="ECO:0000256" key="4">
    <source>
        <dbReference type="ARBA" id="ARBA00022967"/>
    </source>
</evidence>
<keyword evidence="3" id="KW-0067">ATP-binding</keyword>
<dbReference type="PANTHER" id="PTHR42794">
    <property type="entry name" value="HEMIN IMPORT ATP-BINDING PROTEIN HMUV"/>
    <property type="match status" value="1"/>
</dbReference>
<reference evidence="6" key="1">
    <citation type="journal article" date="2015" name="Nature">
        <title>Complex archaea that bridge the gap between prokaryotes and eukaryotes.</title>
        <authorList>
            <person name="Spang A."/>
            <person name="Saw J.H."/>
            <person name="Jorgensen S.L."/>
            <person name="Zaremba-Niedzwiedzka K."/>
            <person name="Martijn J."/>
            <person name="Lind A.E."/>
            <person name="van Eijk R."/>
            <person name="Schleper C."/>
            <person name="Guy L."/>
            <person name="Ettema T.J."/>
        </authorList>
    </citation>
    <scope>NUCLEOTIDE SEQUENCE</scope>
</reference>
<dbReference type="Gene3D" id="3.40.50.300">
    <property type="entry name" value="P-loop containing nucleotide triphosphate hydrolases"/>
    <property type="match status" value="1"/>
</dbReference>
<evidence type="ECO:0000256" key="1">
    <source>
        <dbReference type="ARBA" id="ARBA00022448"/>
    </source>
</evidence>
<evidence type="ECO:0000256" key="2">
    <source>
        <dbReference type="ARBA" id="ARBA00022741"/>
    </source>
</evidence>
<dbReference type="GO" id="GO:0005524">
    <property type="term" value="F:ATP binding"/>
    <property type="evidence" value="ECO:0007669"/>
    <property type="project" value="UniProtKB-KW"/>
</dbReference>
<dbReference type="InterPro" id="IPR017871">
    <property type="entry name" value="ABC_transporter-like_CS"/>
</dbReference>
<dbReference type="PANTHER" id="PTHR42794:SF1">
    <property type="entry name" value="HEMIN IMPORT ATP-BINDING PROTEIN HMUV"/>
    <property type="match status" value="1"/>
</dbReference>
<keyword evidence="4" id="KW-1278">Translocase</keyword>
<comment type="caution">
    <text evidence="6">The sequence shown here is derived from an EMBL/GenBank/DDBJ whole genome shotgun (WGS) entry which is preliminary data.</text>
</comment>
<dbReference type="InterPro" id="IPR003593">
    <property type="entry name" value="AAA+_ATPase"/>
</dbReference>